<dbReference type="Proteomes" id="UP000323454">
    <property type="component" value="Unassembled WGS sequence"/>
</dbReference>
<dbReference type="AlphaFoldDB" id="A0A5B2VD64"/>
<protein>
    <recommendedName>
        <fullName evidence="1">Tc1-like transposase DDE domain-containing protein</fullName>
    </recommendedName>
</protein>
<organism evidence="2 3">
    <name type="scientific">Solihabitans fulvus</name>
    <dbReference type="NCBI Taxonomy" id="1892852"/>
    <lineage>
        <taxon>Bacteria</taxon>
        <taxon>Bacillati</taxon>
        <taxon>Actinomycetota</taxon>
        <taxon>Actinomycetes</taxon>
        <taxon>Pseudonocardiales</taxon>
        <taxon>Pseudonocardiaceae</taxon>
        <taxon>Solihabitans</taxon>
    </lineage>
</organism>
<dbReference type="Pfam" id="PF13358">
    <property type="entry name" value="DDE_3"/>
    <property type="match status" value="1"/>
</dbReference>
<feature type="domain" description="Tc1-like transposase DDE" evidence="1">
    <location>
        <begin position="6"/>
        <end position="39"/>
    </location>
</feature>
<gene>
    <name evidence="2" type="ORF">F0L68_41795</name>
</gene>
<keyword evidence="3" id="KW-1185">Reference proteome</keyword>
<dbReference type="EMBL" id="VUOB01000371">
    <property type="protein sequence ID" value="KAA2236352.1"/>
    <property type="molecule type" value="Genomic_DNA"/>
</dbReference>
<evidence type="ECO:0000313" key="3">
    <source>
        <dbReference type="Proteomes" id="UP000323454"/>
    </source>
</evidence>
<evidence type="ECO:0000259" key="1">
    <source>
        <dbReference type="Pfam" id="PF13358"/>
    </source>
</evidence>
<dbReference type="Gene3D" id="3.30.420.10">
    <property type="entry name" value="Ribonuclease H-like superfamily/Ribonuclease H"/>
    <property type="match status" value="1"/>
</dbReference>
<reference evidence="2 3" key="2">
    <citation type="submission" date="2019-09" db="EMBL/GenBank/DDBJ databases">
        <authorList>
            <person name="Jin C."/>
        </authorList>
    </citation>
    <scope>NUCLEOTIDE SEQUENCE [LARGE SCALE GENOMIC DNA]</scope>
    <source>
        <strain evidence="2 3">AN110305</strain>
    </source>
</reference>
<dbReference type="OrthoDB" id="341531at2"/>
<name>A0A5B2VD64_9PSEU</name>
<proteinExistence type="predicted"/>
<reference evidence="2 3" key="1">
    <citation type="submission" date="2019-09" db="EMBL/GenBank/DDBJ databases">
        <title>Goodfellowia gen. nov., a new genus of the Pseudonocardineae related to Actinoalloteichus, containing Goodfellowia coeruleoviolacea gen. nov., comb. nov. gen. nov., comb. nov.</title>
        <authorList>
            <person name="Labeda D."/>
        </authorList>
    </citation>
    <scope>NUCLEOTIDE SEQUENCE [LARGE SCALE GENOMIC DNA]</scope>
    <source>
        <strain evidence="2 3">AN110305</strain>
    </source>
</reference>
<evidence type="ECO:0000313" key="2">
    <source>
        <dbReference type="EMBL" id="KAA2236352.1"/>
    </source>
</evidence>
<dbReference type="InterPro" id="IPR036397">
    <property type="entry name" value="RNaseH_sf"/>
</dbReference>
<sequence length="78" mass="8896">MSALPWPSISPDLNPIEHLWGVLKRKVEEKKPRNIQQLKQAVEDEWMSIQPATSANLVESMPRRLDAVISNIGSQTKY</sequence>
<comment type="caution">
    <text evidence="2">The sequence shown here is derived from an EMBL/GenBank/DDBJ whole genome shotgun (WGS) entry which is preliminary data.</text>
</comment>
<dbReference type="GO" id="GO:0003676">
    <property type="term" value="F:nucleic acid binding"/>
    <property type="evidence" value="ECO:0007669"/>
    <property type="project" value="InterPro"/>
</dbReference>
<accession>A0A5B2VD64</accession>
<dbReference type="InterPro" id="IPR038717">
    <property type="entry name" value="Tc1-like_DDE_dom"/>
</dbReference>